<proteinExistence type="predicted"/>
<evidence type="ECO:0000256" key="1">
    <source>
        <dbReference type="SAM" id="SignalP"/>
    </source>
</evidence>
<evidence type="ECO:0000313" key="2">
    <source>
        <dbReference type="EMBL" id="QUS39754.1"/>
    </source>
</evidence>
<dbReference type="PROSITE" id="PS51257">
    <property type="entry name" value="PROKAR_LIPOPROTEIN"/>
    <property type="match status" value="1"/>
</dbReference>
<organism evidence="2 3">
    <name type="scientific">Tardiphaga alba</name>
    <dbReference type="NCBI Taxonomy" id="340268"/>
    <lineage>
        <taxon>Bacteria</taxon>
        <taxon>Pseudomonadati</taxon>
        <taxon>Pseudomonadota</taxon>
        <taxon>Alphaproteobacteria</taxon>
        <taxon>Hyphomicrobiales</taxon>
        <taxon>Nitrobacteraceae</taxon>
        <taxon>Tardiphaga</taxon>
    </lineage>
</organism>
<accession>A0ABX8AAR7</accession>
<feature type="signal peptide" evidence="1">
    <location>
        <begin position="1"/>
        <end position="27"/>
    </location>
</feature>
<sequence length="141" mass="15746">MTRLPFRFAACVAVILACVLPGVDAQAQVPEARVREARFWETLSWRKLPDQRGEFVRLCAPHMAGRWAHPEQVCGCLHDHAIAPVDDTDLREALLRGITERGVPTIEKGWIPESKQSLVSATFSQIAKPTLQCMYDPAPID</sequence>
<keyword evidence="1" id="KW-0732">Signal</keyword>
<evidence type="ECO:0000313" key="3">
    <source>
        <dbReference type="Proteomes" id="UP000682843"/>
    </source>
</evidence>
<keyword evidence="3" id="KW-1185">Reference proteome</keyword>
<feature type="chain" id="PRO_5045187302" evidence="1">
    <location>
        <begin position="28"/>
        <end position="141"/>
    </location>
</feature>
<reference evidence="2 3" key="1">
    <citation type="submission" date="2019-02" db="EMBL/GenBank/DDBJ databases">
        <title>Emended description of the genus Rhodopseudomonas and description of Rhodopseudomonas albus sp. nov., a non-phototrophic, heavy-metal-tolerant bacterium isolated from garden soil.</title>
        <authorList>
            <person name="Bao Z."/>
            <person name="Cao W.W."/>
            <person name="Sato Y."/>
            <person name="Nishizawa T."/>
            <person name="Zhao J."/>
            <person name="Guo Y."/>
            <person name="Ohta H."/>
        </authorList>
    </citation>
    <scope>NUCLEOTIDE SEQUENCE [LARGE SCALE GENOMIC DNA]</scope>
    <source>
        <strain evidence="2 3">SK50-23</strain>
    </source>
</reference>
<name>A0ABX8AAR7_9BRAD</name>
<dbReference type="EMBL" id="CP036498">
    <property type="protein sequence ID" value="QUS39754.1"/>
    <property type="molecule type" value="Genomic_DNA"/>
</dbReference>
<gene>
    <name evidence="2" type="ORF">RPMA_13575</name>
</gene>
<dbReference type="Proteomes" id="UP000682843">
    <property type="component" value="Chromosome"/>
</dbReference>
<dbReference type="RefSeq" id="WP_211913305.1">
    <property type="nucleotide sequence ID" value="NZ_CP036498.1"/>
</dbReference>
<protein>
    <submittedName>
        <fullName evidence="2">Uncharacterized protein</fullName>
    </submittedName>
</protein>